<keyword evidence="1" id="KW-0805">Transcription regulation</keyword>
<name>A0ABT4DNG2_9BACL</name>
<dbReference type="EMBL" id="JAMDLW010000003">
    <property type="protein sequence ID" value="MCY9518902.1"/>
    <property type="molecule type" value="Genomic_DNA"/>
</dbReference>
<protein>
    <submittedName>
        <fullName evidence="4">Helix-turn-helix transcriptional regulator</fullName>
    </submittedName>
</protein>
<sequence length="77" mass="9076">MRLSEMEKEVAVLIAHGYKDVEIAKQLFISRRRVGEIIFLIKKKWKISSRVEIGVLAYHFGWMCPLDPPSTDREMKR</sequence>
<dbReference type="GeneID" id="77002087"/>
<reference evidence="4 5" key="1">
    <citation type="submission" date="2022-05" db="EMBL/GenBank/DDBJ databases">
        <title>Genome Sequencing of Bee-Associated Microbes.</title>
        <authorList>
            <person name="Dunlap C."/>
        </authorList>
    </citation>
    <scope>NUCLEOTIDE SEQUENCE [LARGE SCALE GENOMIC DNA]</scope>
    <source>
        <strain evidence="4 5">NRRL NRS-1438</strain>
    </source>
</reference>
<evidence type="ECO:0000259" key="3">
    <source>
        <dbReference type="SMART" id="SM00421"/>
    </source>
</evidence>
<dbReference type="Gene3D" id="1.10.10.10">
    <property type="entry name" value="Winged helix-like DNA-binding domain superfamily/Winged helix DNA-binding domain"/>
    <property type="match status" value="1"/>
</dbReference>
<dbReference type="InterPro" id="IPR000792">
    <property type="entry name" value="Tscrpt_reg_LuxR_C"/>
</dbReference>
<dbReference type="InterPro" id="IPR036388">
    <property type="entry name" value="WH-like_DNA-bd_sf"/>
</dbReference>
<comment type="caution">
    <text evidence="4">The sequence shown here is derived from an EMBL/GenBank/DDBJ whole genome shotgun (WGS) entry which is preliminary data.</text>
</comment>
<proteinExistence type="predicted"/>
<evidence type="ECO:0000256" key="1">
    <source>
        <dbReference type="ARBA" id="ARBA00023015"/>
    </source>
</evidence>
<keyword evidence="5" id="KW-1185">Reference proteome</keyword>
<dbReference type="RefSeq" id="WP_087433880.1">
    <property type="nucleotide sequence ID" value="NZ_JAFFHZ010000001.1"/>
</dbReference>
<dbReference type="SUPFAM" id="SSF46894">
    <property type="entry name" value="C-terminal effector domain of the bipartite response regulators"/>
    <property type="match status" value="1"/>
</dbReference>
<dbReference type="Proteomes" id="UP001207626">
    <property type="component" value="Unassembled WGS sequence"/>
</dbReference>
<keyword evidence="2" id="KW-0804">Transcription</keyword>
<organism evidence="4 5">
    <name type="scientific">Paenibacillus apiarius</name>
    <dbReference type="NCBI Taxonomy" id="46240"/>
    <lineage>
        <taxon>Bacteria</taxon>
        <taxon>Bacillati</taxon>
        <taxon>Bacillota</taxon>
        <taxon>Bacilli</taxon>
        <taxon>Bacillales</taxon>
        <taxon>Paenibacillaceae</taxon>
        <taxon>Paenibacillus</taxon>
    </lineage>
</organism>
<evidence type="ECO:0000313" key="5">
    <source>
        <dbReference type="Proteomes" id="UP001207626"/>
    </source>
</evidence>
<dbReference type="SMART" id="SM00421">
    <property type="entry name" value="HTH_LUXR"/>
    <property type="match status" value="1"/>
</dbReference>
<evidence type="ECO:0000256" key="2">
    <source>
        <dbReference type="ARBA" id="ARBA00023163"/>
    </source>
</evidence>
<dbReference type="InterPro" id="IPR016032">
    <property type="entry name" value="Sig_transdc_resp-reg_C-effctor"/>
</dbReference>
<dbReference type="Pfam" id="PF00196">
    <property type="entry name" value="GerE"/>
    <property type="match status" value="1"/>
</dbReference>
<evidence type="ECO:0000313" key="4">
    <source>
        <dbReference type="EMBL" id="MCY9518902.1"/>
    </source>
</evidence>
<gene>
    <name evidence="4" type="ORF">M5X09_04310</name>
</gene>
<accession>A0ABT4DNG2</accession>
<feature type="domain" description="HTH luxR-type" evidence="3">
    <location>
        <begin position="2"/>
        <end position="57"/>
    </location>
</feature>